<organism evidence="1 2">
    <name type="scientific">Pseudomonas japonica</name>
    <dbReference type="NCBI Taxonomy" id="256466"/>
    <lineage>
        <taxon>Bacteria</taxon>
        <taxon>Pseudomonadati</taxon>
        <taxon>Pseudomonadota</taxon>
        <taxon>Gammaproteobacteria</taxon>
        <taxon>Pseudomonadales</taxon>
        <taxon>Pseudomonadaceae</taxon>
        <taxon>Pseudomonas</taxon>
    </lineage>
</organism>
<proteinExistence type="predicted"/>
<evidence type="ECO:0000313" key="2">
    <source>
        <dbReference type="Proteomes" id="UP000198407"/>
    </source>
</evidence>
<sequence length="173" mass="19233">MATERDNQLSFKKTGITRADYQVLDHSITSGQPFDGVKTQAVSDGIDFDFYAGRKASKSNAEWFRNRANGGAAIATEDFDSWPSELNFVTLGNLTITLDGKIYVAENLLIAQGHSSRDRNNWWIASAKGERVVANNPIYQMLLVPFTGWKVGKFEFQAVIGQVSNFSMELITV</sequence>
<name>A0A239CZJ8_9PSED</name>
<dbReference type="Proteomes" id="UP000198407">
    <property type="component" value="Unassembled WGS sequence"/>
</dbReference>
<accession>A0A239CZJ8</accession>
<evidence type="ECO:0000313" key="1">
    <source>
        <dbReference type="EMBL" id="SNS24974.1"/>
    </source>
</evidence>
<dbReference type="EMBL" id="FZOL01000005">
    <property type="protein sequence ID" value="SNS24974.1"/>
    <property type="molecule type" value="Genomic_DNA"/>
</dbReference>
<gene>
    <name evidence="1" type="ORF">SAMN05444352_105119</name>
</gene>
<protein>
    <submittedName>
        <fullName evidence="1">Uncharacterized protein</fullName>
    </submittedName>
</protein>
<dbReference type="RefSeq" id="WP_042120862.1">
    <property type="nucleotide sequence ID" value="NZ_FZOL01000005.1"/>
</dbReference>
<dbReference type="AlphaFoldDB" id="A0A239CZJ8"/>
<reference evidence="2" key="1">
    <citation type="submission" date="2017-06" db="EMBL/GenBank/DDBJ databases">
        <authorList>
            <person name="Varghese N."/>
            <person name="Submissions S."/>
        </authorList>
    </citation>
    <scope>NUCLEOTIDE SEQUENCE [LARGE SCALE GENOMIC DNA]</scope>
    <source>
        <strain evidence="2">DSM 22348</strain>
    </source>
</reference>
<keyword evidence="2" id="KW-1185">Reference proteome</keyword>
<dbReference type="OrthoDB" id="8564949at2"/>